<feature type="region of interest" description="Disordered" evidence="3">
    <location>
        <begin position="297"/>
        <end position="330"/>
    </location>
</feature>
<dbReference type="GO" id="GO:0005737">
    <property type="term" value="C:cytoplasm"/>
    <property type="evidence" value="ECO:0007669"/>
    <property type="project" value="TreeGrafter"/>
</dbReference>
<gene>
    <name evidence="5" type="ORF">OXX778_LOCUS4896</name>
</gene>
<reference evidence="5" key="1">
    <citation type="submission" date="2021-02" db="EMBL/GenBank/DDBJ databases">
        <authorList>
            <person name="Nowell W R."/>
        </authorList>
    </citation>
    <scope>NUCLEOTIDE SEQUENCE</scope>
    <source>
        <strain evidence="5">Ploen Becks lab</strain>
    </source>
</reference>
<feature type="domain" description="Calponin-homology (CH)" evidence="4">
    <location>
        <begin position="671"/>
        <end position="783"/>
    </location>
</feature>
<feature type="non-terminal residue" evidence="5">
    <location>
        <position position="832"/>
    </location>
</feature>
<accession>A0A813QPP0</accession>
<proteinExistence type="predicted"/>
<dbReference type="InterPro" id="IPR036872">
    <property type="entry name" value="CH_dom_sf"/>
</dbReference>
<evidence type="ECO:0000313" key="6">
    <source>
        <dbReference type="Proteomes" id="UP000663879"/>
    </source>
</evidence>
<dbReference type="EMBL" id="CAJNOC010000508">
    <property type="protein sequence ID" value="CAF0769962.1"/>
    <property type="molecule type" value="Genomic_DNA"/>
</dbReference>
<dbReference type="InterPro" id="IPR050216">
    <property type="entry name" value="LRR_domain-containing"/>
</dbReference>
<dbReference type="InterPro" id="IPR001611">
    <property type="entry name" value="Leu-rich_rpt"/>
</dbReference>
<feature type="compositionally biased region" description="Low complexity" evidence="3">
    <location>
        <begin position="300"/>
        <end position="327"/>
    </location>
</feature>
<dbReference type="CDD" id="cd21205">
    <property type="entry name" value="CH_LRCH"/>
    <property type="match status" value="1"/>
</dbReference>
<dbReference type="Gene3D" id="3.80.10.10">
    <property type="entry name" value="Ribonuclease Inhibitor"/>
    <property type="match status" value="1"/>
</dbReference>
<feature type="compositionally biased region" description="Polar residues" evidence="3">
    <location>
        <begin position="437"/>
        <end position="453"/>
    </location>
</feature>
<dbReference type="SMART" id="SM00369">
    <property type="entry name" value="LRR_TYP"/>
    <property type="match status" value="5"/>
</dbReference>
<dbReference type="InterPro" id="IPR001715">
    <property type="entry name" value="CH_dom"/>
</dbReference>
<dbReference type="InterPro" id="IPR032675">
    <property type="entry name" value="LRR_dom_sf"/>
</dbReference>
<dbReference type="PANTHER" id="PTHR48051:SF21">
    <property type="entry name" value="CALPONIN-HOMOLOGY (CH) DOMAIN-CONTAINING PROTEIN"/>
    <property type="match status" value="1"/>
</dbReference>
<name>A0A813QPP0_9BILA</name>
<evidence type="ECO:0000256" key="2">
    <source>
        <dbReference type="ARBA" id="ARBA00022737"/>
    </source>
</evidence>
<dbReference type="PANTHER" id="PTHR48051">
    <property type="match status" value="1"/>
</dbReference>
<feature type="region of interest" description="Disordered" evidence="3">
    <location>
        <begin position="408"/>
        <end position="453"/>
    </location>
</feature>
<evidence type="ECO:0000259" key="4">
    <source>
        <dbReference type="PROSITE" id="PS50021"/>
    </source>
</evidence>
<protein>
    <recommendedName>
        <fullName evidence="4">Calponin-homology (CH) domain-containing protein</fullName>
    </recommendedName>
</protein>
<dbReference type="SMART" id="SM00033">
    <property type="entry name" value="CH"/>
    <property type="match status" value="1"/>
</dbReference>
<dbReference type="Pfam" id="PF23598">
    <property type="entry name" value="LRR_14"/>
    <property type="match status" value="1"/>
</dbReference>
<dbReference type="InterPro" id="IPR003591">
    <property type="entry name" value="Leu-rich_rpt_typical-subtyp"/>
</dbReference>
<dbReference type="SMART" id="SM00365">
    <property type="entry name" value="LRR_SD22"/>
    <property type="match status" value="2"/>
</dbReference>
<comment type="caution">
    <text evidence="5">The sequence shown here is derived from an EMBL/GenBank/DDBJ whole genome shotgun (WGS) entry which is preliminary data.</text>
</comment>
<organism evidence="5 6">
    <name type="scientific">Brachionus calyciflorus</name>
    <dbReference type="NCBI Taxonomy" id="104777"/>
    <lineage>
        <taxon>Eukaryota</taxon>
        <taxon>Metazoa</taxon>
        <taxon>Spiralia</taxon>
        <taxon>Gnathifera</taxon>
        <taxon>Rotifera</taxon>
        <taxon>Eurotatoria</taxon>
        <taxon>Monogononta</taxon>
        <taxon>Pseudotrocha</taxon>
        <taxon>Ploima</taxon>
        <taxon>Brachionidae</taxon>
        <taxon>Brachionus</taxon>
    </lineage>
</organism>
<keyword evidence="1" id="KW-0433">Leucine-rich repeat</keyword>
<keyword evidence="6" id="KW-1185">Reference proteome</keyword>
<dbReference type="SMART" id="SM00364">
    <property type="entry name" value="LRR_BAC"/>
    <property type="match status" value="5"/>
</dbReference>
<evidence type="ECO:0000256" key="1">
    <source>
        <dbReference type="ARBA" id="ARBA00022614"/>
    </source>
</evidence>
<evidence type="ECO:0000256" key="3">
    <source>
        <dbReference type="SAM" id="MobiDB-lite"/>
    </source>
</evidence>
<sequence length="832" mass="93590">TNSSNRQIFNNSTIKIVQRLLDEASQTGDLLINNRNLNEYPSKLASNFDLSDTVTADLSKNHLTEFPKEICSFDSLEKLSLYSNLIRTIPDINLYQLKCLKYLDLNSNNLTYIPAGLCNLSSLEVLTINNNKLVSLPEEIGRLDKLIQLDVSCNEITHLPVQIGDMISLRALNLRRNLLVELPKEISQLKLVSFDCSSNRLSKLPLCFREMVTLIDLVVDHNPLEVPPAHVCTKGLLHIMKYLLNEAIKEEKKRGILTEYEINTQFNNFNYNLSAHHQRLSCTTGLNYMVRNSMSKKFGSSPVPSSSMSTVSTSSSTSSSSSVSSSSLNSHISTPIFNNTPKNFKHSLIDLTNMSSQNNSSGSSNTTPTNNQYFNQVNSLIDSFPMININQNYKMTSNEMEVSDFIDGQLTSSPSSTKSSSASSTCSTSSSNSTSTQPIKTSIKTQKIQETPNSKVVSIHELISLKSPSSQYQQQSTQNFVKINRTTTTINTNIESSLMITNDDDGQEHETYKQQVWLSNKTNNRIQTTSLGLTNKRLSNSSDANNYDLLVNANSNSIPQKNLLIDYSNTKFKKMDCKSTNKTVSATDFFDEPAHLIQEELPNENFLENDKYVDMERYGITLDEEKPKNMNFSVQQTQQVWVPREDVSDTSDALSTAFTMRRHFFQIQEEQKQIDMLRKTIEQRLKIQLPSSVDELGVALSDGVVLCHLINQIFPRAVQIIHVPSLAMPKLSLAKCRKNVENFIDACRRIGLPENDLCCAHDIIEAKNTSKVSKTVILLVGYNQYLQQQQQQFHQENLVYNPNISNRQTTIGSIMNHNSNGITHPSQQQTAV</sequence>
<dbReference type="SUPFAM" id="SSF52058">
    <property type="entry name" value="L domain-like"/>
    <property type="match status" value="1"/>
</dbReference>
<feature type="compositionally biased region" description="Low complexity" evidence="3">
    <location>
        <begin position="411"/>
        <end position="436"/>
    </location>
</feature>
<dbReference type="PROSITE" id="PS51450">
    <property type="entry name" value="LRR"/>
    <property type="match status" value="2"/>
</dbReference>
<dbReference type="PROSITE" id="PS50021">
    <property type="entry name" value="CH"/>
    <property type="match status" value="1"/>
</dbReference>
<dbReference type="Pfam" id="PF00307">
    <property type="entry name" value="CH"/>
    <property type="match status" value="1"/>
</dbReference>
<dbReference type="AlphaFoldDB" id="A0A813QPP0"/>
<dbReference type="SUPFAM" id="SSF47576">
    <property type="entry name" value="Calponin-homology domain, CH-domain"/>
    <property type="match status" value="1"/>
</dbReference>
<keyword evidence="2" id="KW-0677">Repeat</keyword>
<dbReference type="Proteomes" id="UP000663879">
    <property type="component" value="Unassembled WGS sequence"/>
</dbReference>
<dbReference type="InterPro" id="IPR055414">
    <property type="entry name" value="LRR_R13L4/SHOC2-like"/>
</dbReference>
<evidence type="ECO:0000313" key="5">
    <source>
        <dbReference type="EMBL" id="CAF0769962.1"/>
    </source>
</evidence>
<dbReference type="OrthoDB" id="6149831at2759"/>
<dbReference type="Gene3D" id="1.10.418.10">
    <property type="entry name" value="Calponin-like domain"/>
    <property type="match status" value="1"/>
</dbReference>